<reference evidence="3" key="1">
    <citation type="submission" date="2020-05" db="EMBL/GenBank/DDBJ databases">
        <authorList>
            <person name="Chiriac C."/>
            <person name="Salcher M."/>
            <person name="Ghai R."/>
            <person name="Kavagutti S V."/>
        </authorList>
    </citation>
    <scope>NUCLEOTIDE SEQUENCE</scope>
</reference>
<sequence>MTEMNRPDQTGPEGANDLNRLIAADPERGTPNPDLTDVRAHVMAKVADTPQRRKSMLLAAGVAAAVALLAGTTIAGVAIGRNSAPIVAASEAIAPQTNANSVPMVGPGRSSANNPGSMPVGAPENSAGRNSMMGRDSTVSGMASDKMSAIYPGWGYGNQIFAAADGVSTSSPGTATAYVISAKGVVRLALAKTLANTFGVKGQPVEDEYGNITVGSNDGTGPQIYVSNDALVTWSYYNPKFDPWANCVYPTPTPMEKSVDGSGVAVDPVAPEGAASSSGSTDPVPAPTTSCEEPTGPDADASQQQAEQILATLGVNKDDVDWETSVQGPTTNVSAWQLVDGMRSQIAWNLTFSDKGVQSAYGNAAGVTAVEGYPVVSPKDAVDRANDPQWRAFGPTPDWGTVYPMASDVVTREANGTSSPSTPAPAPTKDGRPVVQVPLTTVTLSGGDTALVQYWQLDGTLLLLPGYRFTDADGGAWNVISVAESAVDFSTP</sequence>
<feature type="region of interest" description="Disordered" evidence="1">
    <location>
        <begin position="412"/>
        <end position="433"/>
    </location>
</feature>
<evidence type="ECO:0000313" key="3">
    <source>
        <dbReference type="EMBL" id="CAB4933688.1"/>
    </source>
</evidence>
<keyword evidence="2" id="KW-0472">Membrane</keyword>
<feature type="transmembrane region" description="Helical" evidence="2">
    <location>
        <begin position="57"/>
        <end position="79"/>
    </location>
</feature>
<organism evidence="3">
    <name type="scientific">freshwater metagenome</name>
    <dbReference type="NCBI Taxonomy" id="449393"/>
    <lineage>
        <taxon>unclassified sequences</taxon>
        <taxon>metagenomes</taxon>
        <taxon>ecological metagenomes</taxon>
    </lineage>
</organism>
<feature type="compositionally biased region" description="Polar residues" evidence="1">
    <location>
        <begin position="275"/>
        <end position="292"/>
    </location>
</feature>
<evidence type="ECO:0000256" key="2">
    <source>
        <dbReference type="SAM" id="Phobius"/>
    </source>
</evidence>
<evidence type="ECO:0000256" key="1">
    <source>
        <dbReference type="SAM" id="MobiDB-lite"/>
    </source>
</evidence>
<proteinExistence type="predicted"/>
<keyword evidence="2" id="KW-1133">Transmembrane helix</keyword>
<keyword evidence="2" id="KW-0812">Transmembrane</keyword>
<dbReference type="EMBL" id="CAFBMR010000170">
    <property type="protein sequence ID" value="CAB4933688.1"/>
    <property type="molecule type" value="Genomic_DNA"/>
</dbReference>
<accession>A0A6J7IR01</accession>
<feature type="region of interest" description="Disordered" evidence="1">
    <location>
        <begin position="257"/>
        <end position="303"/>
    </location>
</feature>
<feature type="region of interest" description="Disordered" evidence="1">
    <location>
        <begin position="100"/>
        <end position="138"/>
    </location>
</feature>
<gene>
    <name evidence="3" type="ORF">UFOPK3610_02072</name>
</gene>
<protein>
    <submittedName>
        <fullName evidence="3">Unannotated protein</fullName>
    </submittedName>
</protein>
<name>A0A6J7IR01_9ZZZZ</name>
<dbReference type="AlphaFoldDB" id="A0A6J7IR01"/>